<dbReference type="InterPro" id="IPR011993">
    <property type="entry name" value="PH-like_dom_sf"/>
</dbReference>
<comment type="caution">
    <text evidence="8">The sequence shown here is derived from an EMBL/GenBank/DDBJ whole genome shotgun (WGS) entry which is preliminary data.</text>
</comment>
<protein>
    <submittedName>
        <fullName evidence="8">Uncharacterized protein</fullName>
    </submittedName>
</protein>
<dbReference type="InterPro" id="IPR037278">
    <property type="entry name" value="ARFGAP/RecO"/>
</dbReference>
<dbReference type="EMBL" id="JAIWYP010000002">
    <property type="protein sequence ID" value="KAH3863647.1"/>
    <property type="molecule type" value="Genomic_DNA"/>
</dbReference>
<keyword evidence="2" id="KW-0479">Metal-binding</keyword>
<keyword evidence="9" id="KW-1185">Reference proteome</keyword>
<dbReference type="Pfam" id="PF01412">
    <property type="entry name" value="ArfGap"/>
    <property type="match status" value="1"/>
</dbReference>
<evidence type="ECO:0000313" key="8">
    <source>
        <dbReference type="EMBL" id="KAH3863647.1"/>
    </source>
</evidence>
<reference evidence="8" key="2">
    <citation type="submission" date="2020-11" db="EMBL/GenBank/DDBJ databases">
        <authorList>
            <person name="McCartney M.A."/>
            <person name="Auch B."/>
            <person name="Kono T."/>
            <person name="Mallez S."/>
            <person name="Becker A."/>
            <person name="Gohl D.M."/>
            <person name="Silverstein K.A.T."/>
            <person name="Koren S."/>
            <person name="Bechman K.B."/>
            <person name="Herman A."/>
            <person name="Abrahante J.E."/>
            <person name="Garbe J."/>
        </authorList>
    </citation>
    <scope>NUCLEOTIDE SEQUENCE</scope>
    <source>
        <strain evidence="8">Duluth1</strain>
        <tissue evidence="8">Whole animal</tissue>
    </source>
</reference>
<feature type="domain" description="PH" evidence="6">
    <location>
        <begin position="131"/>
        <end position="230"/>
    </location>
</feature>
<evidence type="ECO:0000256" key="4">
    <source>
        <dbReference type="ARBA" id="ARBA00022833"/>
    </source>
</evidence>
<keyword evidence="1" id="KW-0343">GTPase activation</keyword>
<accession>A0A9D4LRI0</accession>
<dbReference type="SMART" id="SM00233">
    <property type="entry name" value="PH"/>
    <property type="match status" value="2"/>
</dbReference>
<dbReference type="FunFam" id="1.10.220.150:FF:000011">
    <property type="entry name" value="Arf-GAP with dual PH domain-containing protein 1"/>
    <property type="match status" value="1"/>
</dbReference>
<evidence type="ECO:0000313" key="9">
    <source>
        <dbReference type="Proteomes" id="UP000828390"/>
    </source>
</evidence>
<gene>
    <name evidence="8" type="ORF">DPMN_026635</name>
</gene>
<proteinExistence type="predicted"/>
<organism evidence="8 9">
    <name type="scientific">Dreissena polymorpha</name>
    <name type="common">Zebra mussel</name>
    <name type="synonym">Mytilus polymorpha</name>
    <dbReference type="NCBI Taxonomy" id="45954"/>
    <lineage>
        <taxon>Eukaryota</taxon>
        <taxon>Metazoa</taxon>
        <taxon>Spiralia</taxon>
        <taxon>Lophotrochozoa</taxon>
        <taxon>Mollusca</taxon>
        <taxon>Bivalvia</taxon>
        <taxon>Autobranchia</taxon>
        <taxon>Heteroconchia</taxon>
        <taxon>Euheterodonta</taxon>
        <taxon>Imparidentia</taxon>
        <taxon>Neoheterodontei</taxon>
        <taxon>Myida</taxon>
        <taxon>Dreissenoidea</taxon>
        <taxon>Dreissenidae</taxon>
        <taxon>Dreissena</taxon>
    </lineage>
</organism>
<dbReference type="InterPro" id="IPR052589">
    <property type="entry name" value="Arf-GAP_dual-PH_domain"/>
</dbReference>
<dbReference type="GO" id="GO:0005886">
    <property type="term" value="C:plasma membrane"/>
    <property type="evidence" value="ECO:0007669"/>
    <property type="project" value="TreeGrafter"/>
</dbReference>
<dbReference type="PANTHER" id="PTHR46021">
    <property type="entry name" value="ARF-GAP WITH DUAL PH DOMAIN-CONTAINING PROTEIN 1-LIKE PROTEIN"/>
    <property type="match status" value="1"/>
</dbReference>
<dbReference type="Gene3D" id="1.10.220.150">
    <property type="entry name" value="Arf GTPase activating protein"/>
    <property type="match status" value="1"/>
</dbReference>
<dbReference type="GO" id="GO:0005547">
    <property type="term" value="F:phosphatidylinositol-3,4,5-trisphosphate binding"/>
    <property type="evidence" value="ECO:0007669"/>
    <property type="project" value="TreeGrafter"/>
</dbReference>
<evidence type="ECO:0000256" key="1">
    <source>
        <dbReference type="ARBA" id="ARBA00022468"/>
    </source>
</evidence>
<dbReference type="PRINTS" id="PR00405">
    <property type="entry name" value="REVINTRACTNG"/>
</dbReference>
<keyword evidence="4" id="KW-0862">Zinc</keyword>
<dbReference type="InterPro" id="IPR001164">
    <property type="entry name" value="ArfGAP_dom"/>
</dbReference>
<reference evidence="8" key="1">
    <citation type="journal article" date="2019" name="bioRxiv">
        <title>The Genome of the Zebra Mussel, Dreissena polymorpha: A Resource for Invasive Species Research.</title>
        <authorList>
            <person name="McCartney M.A."/>
            <person name="Auch B."/>
            <person name="Kono T."/>
            <person name="Mallez S."/>
            <person name="Zhang Y."/>
            <person name="Obille A."/>
            <person name="Becker A."/>
            <person name="Abrahante J.E."/>
            <person name="Garbe J."/>
            <person name="Badalamenti J.P."/>
            <person name="Herman A."/>
            <person name="Mangelson H."/>
            <person name="Liachko I."/>
            <person name="Sullivan S."/>
            <person name="Sone E.D."/>
            <person name="Koren S."/>
            <person name="Silverstein K.A.T."/>
            <person name="Beckman K.B."/>
            <person name="Gohl D.M."/>
        </authorList>
    </citation>
    <scope>NUCLEOTIDE SEQUENCE</scope>
    <source>
        <strain evidence="8">Duluth1</strain>
        <tissue evidence="8">Whole animal</tissue>
    </source>
</reference>
<dbReference type="SMART" id="SM00105">
    <property type="entry name" value="ArfGap"/>
    <property type="match status" value="1"/>
</dbReference>
<dbReference type="OrthoDB" id="10266696at2759"/>
<dbReference type="AlphaFoldDB" id="A0A9D4LRI0"/>
<dbReference type="GO" id="GO:0008270">
    <property type="term" value="F:zinc ion binding"/>
    <property type="evidence" value="ECO:0007669"/>
    <property type="project" value="UniProtKB-KW"/>
</dbReference>
<name>A0A9D4LRI0_DREPO</name>
<dbReference type="PANTHER" id="PTHR46021:SF2">
    <property type="entry name" value="ARF-GAP WITH DUAL PH DOMAIN-CONTAINING PROTEIN 1"/>
    <property type="match status" value="1"/>
</dbReference>
<dbReference type="PROSITE" id="PS50115">
    <property type="entry name" value="ARFGAP"/>
    <property type="match status" value="1"/>
</dbReference>
<dbReference type="GO" id="GO:0005096">
    <property type="term" value="F:GTPase activator activity"/>
    <property type="evidence" value="ECO:0007669"/>
    <property type="project" value="UniProtKB-KW"/>
</dbReference>
<dbReference type="InterPro" id="IPR038508">
    <property type="entry name" value="ArfGAP_dom_sf"/>
</dbReference>
<dbReference type="Pfam" id="PF00169">
    <property type="entry name" value="PH"/>
    <property type="match status" value="2"/>
</dbReference>
<dbReference type="SUPFAM" id="SSF57863">
    <property type="entry name" value="ArfGap/RecO-like zinc finger"/>
    <property type="match status" value="1"/>
</dbReference>
<evidence type="ECO:0000259" key="6">
    <source>
        <dbReference type="PROSITE" id="PS50003"/>
    </source>
</evidence>
<dbReference type="Proteomes" id="UP000828390">
    <property type="component" value="Unassembled WGS sequence"/>
</dbReference>
<evidence type="ECO:0000256" key="2">
    <source>
        <dbReference type="ARBA" id="ARBA00022723"/>
    </source>
</evidence>
<keyword evidence="3 5" id="KW-0863">Zinc-finger</keyword>
<evidence type="ECO:0000256" key="3">
    <source>
        <dbReference type="ARBA" id="ARBA00022771"/>
    </source>
</evidence>
<evidence type="ECO:0000259" key="7">
    <source>
        <dbReference type="PROSITE" id="PS50115"/>
    </source>
</evidence>
<sequence>MSDRNRQVLFEILQKDGNNRCADCHTTEHVDWASCNLGIFLCQDCAGIHRSLGVDISRVKSIKLDYWDDDLVKKMAEAGNENVNKYYEQHLPKYYRRPSKSDKELLRVQFIKAKYERKEFVYPDKQAPYSANKKEGLLMKKGKDRKDFFPRNFVVNSLDNSIQYYNKTQLIESIPLDDVNVVLVSDKAREKQNCFQISYPKGKSTRHIFVSCEDPKEAVEWYTVIRSAKWDRRRLAFPAMSEDELAKDLTTDFGCEGWLNKRGPNMEPYKRRWFTLDRRKLMYHSEPLAAIPKGEMYIGYKDVGYSVENNNTRGKGDPLEFLLKTPDRDYFLKAETSEDKDRWIDVLTSIISTQPSQADIKLYTGMVRSGR</sequence>
<dbReference type="PROSITE" id="PS50003">
    <property type="entry name" value="PH_DOMAIN"/>
    <property type="match status" value="2"/>
</dbReference>
<feature type="domain" description="PH" evidence="6">
    <location>
        <begin position="252"/>
        <end position="352"/>
    </location>
</feature>
<feature type="domain" description="Arf-GAP" evidence="7">
    <location>
        <begin position="6"/>
        <end position="128"/>
    </location>
</feature>
<dbReference type="InterPro" id="IPR001849">
    <property type="entry name" value="PH_domain"/>
</dbReference>
<evidence type="ECO:0000256" key="5">
    <source>
        <dbReference type="PROSITE-ProRule" id="PRU00288"/>
    </source>
</evidence>
<dbReference type="SUPFAM" id="SSF50729">
    <property type="entry name" value="PH domain-like"/>
    <property type="match status" value="2"/>
</dbReference>
<dbReference type="Gene3D" id="2.30.29.30">
    <property type="entry name" value="Pleckstrin-homology domain (PH domain)/Phosphotyrosine-binding domain (PTB)"/>
    <property type="match status" value="2"/>
</dbReference>
<dbReference type="GO" id="GO:0005737">
    <property type="term" value="C:cytoplasm"/>
    <property type="evidence" value="ECO:0007669"/>
    <property type="project" value="TreeGrafter"/>
</dbReference>